<feature type="region of interest" description="Disordered" evidence="6">
    <location>
        <begin position="135"/>
        <end position="159"/>
    </location>
</feature>
<evidence type="ECO:0000256" key="2">
    <source>
        <dbReference type="ARBA" id="ARBA00013081"/>
    </source>
</evidence>
<dbReference type="Gene3D" id="3.40.50.1240">
    <property type="entry name" value="Phosphoglycerate mutase-like"/>
    <property type="match status" value="1"/>
</dbReference>
<dbReference type="PANTHER" id="PTHR20935:SF0">
    <property type="entry name" value="SERINE_THREONINE-PROTEIN PHOSPHATASE PGAM5, MITOCHONDRIAL"/>
    <property type="match status" value="1"/>
</dbReference>
<dbReference type="PANTHER" id="PTHR20935">
    <property type="entry name" value="PHOSPHOGLYCERATE MUTASE-RELATED"/>
    <property type="match status" value="1"/>
</dbReference>
<evidence type="ECO:0000256" key="1">
    <source>
        <dbReference type="ARBA" id="ARBA00006717"/>
    </source>
</evidence>
<proteinExistence type="inferred from homology"/>
<evidence type="ECO:0000256" key="3">
    <source>
        <dbReference type="ARBA" id="ARBA00022801"/>
    </source>
</evidence>
<evidence type="ECO:0000313" key="8">
    <source>
        <dbReference type="Proteomes" id="UP000748531"/>
    </source>
</evidence>
<dbReference type="InterPro" id="IPR051021">
    <property type="entry name" value="Mito_Ser/Thr_phosphatase"/>
</dbReference>
<dbReference type="InterPro" id="IPR029033">
    <property type="entry name" value="His_PPase_superfam"/>
</dbReference>
<keyword evidence="3" id="KW-0378">Hydrolase</keyword>
<dbReference type="SMART" id="SM00855">
    <property type="entry name" value="PGAM"/>
    <property type="match status" value="1"/>
</dbReference>
<dbReference type="EMBL" id="LUCH01017471">
    <property type="protein sequence ID" value="KAF5394956.1"/>
    <property type="molecule type" value="Genomic_DNA"/>
</dbReference>
<comment type="similarity">
    <text evidence="1">Belongs to the phosphoglycerate mutase family. BPG-dependent PGAM subfamily.</text>
</comment>
<dbReference type="SUPFAM" id="SSF53254">
    <property type="entry name" value="Phosphoglycerate mutase-like"/>
    <property type="match status" value="1"/>
</dbReference>
<dbReference type="CDD" id="cd07067">
    <property type="entry name" value="HP_PGM_like"/>
    <property type="match status" value="1"/>
</dbReference>
<name>A0A8J4WCR5_9TREM</name>
<dbReference type="GO" id="GO:0004722">
    <property type="term" value="F:protein serine/threonine phosphatase activity"/>
    <property type="evidence" value="ECO:0007669"/>
    <property type="project" value="UniProtKB-EC"/>
</dbReference>
<dbReference type="Proteomes" id="UP000748531">
    <property type="component" value="Unassembled WGS sequence"/>
</dbReference>
<accession>A0A8J4WCR5</accession>
<dbReference type="Pfam" id="PF00300">
    <property type="entry name" value="His_Phos_1"/>
    <property type="match status" value="2"/>
</dbReference>
<sequence length="358" mass="40794">MHTEQTSKKTRLQPASVDKPHNRWSLRLLAILAKSSKRAIHKWKCLLPSYPSAYSVLMNVRRSLRILAGSLLASAAVLESHSNLISSPFPNSVNQSNHRHYHSFSQWVKSLLRQLGPQTHVYADTATPSMPKTTPWDWNWDGRGEPTSQTSGTSDLGDGHIRRPTCSRHLIFIRHGQYHYADSDVDCHLTPLGRQQLSLTGIRLKELNFPYSIIRYSTMTRAVESTEEVLKHLPDVRAVPSDALREGAPYPLEPPLPFYCPTEKDFQEDGERIESAFRSFVHRPDKSQTRDSYEIFICHANVIRYIVCRSLQLPPEAWIRFTLDHGSITWLVIRSDGRVALRCLGNSGHMPLDKISVQ</sequence>
<comment type="caution">
    <text evidence="7">The sequence shown here is derived from an EMBL/GenBank/DDBJ whole genome shotgun (WGS) entry which is preliminary data.</text>
</comment>
<evidence type="ECO:0000256" key="4">
    <source>
        <dbReference type="ARBA" id="ARBA00039765"/>
    </source>
</evidence>
<evidence type="ECO:0000256" key="5">
    <source>
        <dbReference type="ARBA" id="ARBA00040722"/>
    </source>
</evidence>
<reference evidence="7" key="1">
    <citation type="submission" date="2019-05" db="EMBL/GenBank/DDBJ databases">
        <title>Annotation for the trematode Paragonimus heterotremus.</title>
        <authorList>
            <person name="Choi Y.-J."/>
        </authorList>
    </citation>
    <scope>NUCLEOTIDE SEQUENCE</scope>
    <source>
        <strain evidence="7">LC</strain>
    </source>
</reference>
<dbReference type="GO" id="GO:0005739">
    <property type="term" value="C:mitochondrion"/>
    <property type="evidence" value="ECO:0007669"/>
    <property type="project" value="TreeGrafter"/>
</dbReference>
<dbReference type="EC" id="3.1.3.16" evidence="2"/>
<dbReference type="OrthoDB" id="2118094at2759"/>
<protein>
    <recommendedName>
        <fullName evidence="4">Serine/threonine-protein phosphatase PGAM5, mitochondrial</fullName>
        <ecNumber evidence="2">3.1.3.16</ecNumber>
    </recommendedName>
    <alternativeName>
        <fullName evidence="5">Serine/threonine-protein phosphatase Pgam5, mitochondrial</fullName>
    </alternativeName>
</protein>
<keyword evidence="8" id="KW-1185">Reference proteome</keyword>
<dbReference type="InterPro" id="IPR013078">
    <property type="entry name" value="His_Pase_superF_clade-1"/>
</dbReference>
<gene>
    <name evidence="7" type="ORF">PHET_09241</name>
</gene>
<evidence type="ECO:0000313" key="7">
    <source>
        <dbReference type="EMBL" id="KAF5394956.1"/>
    </source>
</evidence>
<organism evidence="7 8">
    <name type="scientific">Paragonimus heterotremus</name>
    <dbReference type="NCBI Taxonomy" id="100268"/>
    <lineage>
        <taxon>Eukaryota</taxon>
        <taxon>Metazoa</taxon>
        <taxon>Spiralia</taxon>
        <taxon>Lophotrochozoa</taxon>
        <taxon>Platyhelminthes</taxon>
        <taxon>Trematoda</taxon>
        <taxon>Digenea</taxon>
        <taxon>Plagiorchiida</taxon>
        <taxon>Troglotremata</taxon>
        <taxon>Troglotrematidae</taxon>
        <taxon>Paragonimus</taxon>
    </lineage>
</organism>
<dbReference type="GO" id="GO:0090141">
    <property type="term" value="P:positive regulation of mitochondrial fission"/>
    <property type="evidence" value="ECO:0007669"/>
    <property type="project" value="TreeGrafter"/>
</dbReference>
<evidence type="ECO:0000256" key="6">
    <source>
        <dbReference type="SAM" id="MobiDB-lite"/>
    </source>
</evidence>
<dbReference type="AlphaFoldDB" id="A0A8J4WCR5"/>